<evidence type="ECO:0000313" key="8">
    <source>
        <dbReference type="Proteomes" id="UP001162834"/>
    </source>
</evidence>
<dbReference type="PANTHER" id="PTHR30055">
    <property type="entry name" value="HTH-TYPE TRANSCRIPTIONAL REGULATOR RUTR"/>
    <property type="match status" value="1"/>
</dbReference>
<dbReference type="KEGG" id="sbae:DSM104329_02867"/>
<organism evidence="7 8">
    <name type="scientific">Capillimicrobium parvum</name>
    <dbReference type="NCBI Taxonomy" id="2884022"/>
    <lineage>
        <taxon>Bacteria</taxon>
        <taxon>Bacillati</taxon>
        <taxon>Actinomycetota</taxon>
        <taxon>Thermoleophilia</taxon>
        <taxon>Solirubrobacterales</taxon>
        <taxon>Capillimicrobiaceae</taxon>
        <taxon>Capillimicrobium</taxon>
    </lineage>
</organism>
<dbReference type="Gene3D" id="1.10.357.10">
    <property type="entry name" value="Tetracycline Repressor, domain 2"/>
    <property type="match status" value="1"/>
</dbReference>
<feature type="DNA-binding region" description="H-T-H motif" evidence="4">
    <location>
        <begin position="34"/>
        <end position="53"/>
    </location>
</feature>
<evidence type="ECO:0000256" key="3">
    <source>
        <dbReference type="ARBA" id="ARBA00023163"/>
    </source>
</evidence>
<dbReference type="InterPro" id="IPR001647">
    <property type="entry name" value="HTH_TetR"/>
</dbReference>
<protein>
    <recommendedName>
        <fullName evidence="5">HTH tetR-type domain-containing protein</fullName>
    </recommendedName>
</protein>
<dbReference type="AlphaFoldDB" id="A0A9E7C1I4"/>
<evidence type="ECO:0000256" key="4">
    <source>
        <dbReference type="PROSITE-ProRule" id="PRU00335"/>
    </source>
</evidence>
<dbReference type="EMBL" id="CP087164">
    <property type="protein sequence ID" value="UGS36461.1"/>
    <property type="molecule type" value="Genomic_DNA"/>
</dbReference>
<dbReference type="KEGG" id="sbae:DSM104329_02869"/>
<dbReference type="InterPro" id="IPR009057">
    <property type="entry name" value="Homeodomain-like_sf"/>
</dbReference>
<dbReference type="PROSITE" id="PS50977">
    <property type="entry name" value="HTH_TETR_2"/>
    <property type="match status" value="1"/>
</dbReference>
<keyword evidence="3" id="KW-0804">Transcription</keyword>
<dbReference type="EMBL" id="CP087164">
    <property type="protein sequence ID" value="UGS36463.1"/>
    <property type="molecule type" value="Genomic_DNA"/>
</dbReference>
<keyword evidence="8" id="KW-1185">Reference proteome</keyword>
<evidence type="ECO:0000313" key="6">
    <source>
        <dbReference type="EMBL" id="UGS36461.1"/>
    </source>
</evidence>
<dbReference type="SUPFAM" id="SSF48498">
    <property type="entry name" value="Tetracyclin repressor-like, C-terminal domain"/>
    <property type="match status" value="1"/>
</dbReference>
<evidence type="ECO:0000313" key="7">
    <source>
        <dbReference type="EMBL" id="UGS36463.1"/>
    </source>
</evidence>
<keyword evidence="1" id="KW-0805">Transcription regulation</keyword>
<dbReference type="InterPro" id="IPR050109">
    <property type="entry name" value="HTH-type_TetR-like_transc_reg"/>
</dbReference>
<dbReference type="GO" id="GO:0000976">
    <property type="term" value="F:transcription cis-regulatory region binding"/>
    <property type="evidence" value="ECO:0007669"/>
    <property type="project" value="TreeGrafter"/>
</dbReference>
<evidence type="ECO:0000256" key="1">
    <source>
        <dbReference type="ARBA" id="ARBA00023015"/>
    </source>
</evidence>
<evidence type="ECO:0000256" key="2">
    <source>
        <dbReference type="ARBA" id="ARBA00023125"/>
    </source>
</evidence>
<gene>
    <name evidence="6" type="ORF">DSM104329_02867</name>
    <name evidence="7" type="ORF">DSM104329_02869</name>
</gene>
<accession>A0A9E7C1I4</accession>
<proteinExistence type="predicted"/>
<dbReference type="Proteomes" id="UP001162834">
    <property type="component" value="Chromosome"/>
</dbReference>
<dbReference type="Pfam" id="PF00440">
    <property type="entry name" value="TetR_N"/>
    <property type="match status" value="1"/>
</dbReference>
<dbReference type="SUPFAM" id="SSF46689">
    <property type="entry name" value="Homeodomain-like"/>
    <property type="match status" value="1"/>
</dbReference>
<feature type="domain" description="HTH tetR-type" evidence="5">
    <location>
        <begin position="11"/>
        <end position="71"/>
    </location>
</feature>
<dbReference type="InterPro" id="IPR036271">
    <property type="entry name" value="Tet_transcr_reg_TetR-rel_C_sf"/>
</dbReference>
<dbReference type="GO" id="GO:0003700">
    <property type="term" value="F:DNA-binding transcription factor activity"/>
    <property type="evidence" value="ECO:0007669"/>
    <property type="project" value="TreeGrafter"/>
</dbReference>
<evidence type="ECO:0000259" key="5">
    <source>
        <dbReference type="PROSITE" id="PS50977"/>
    </source>
</evidence>
<reference evidence="7" key="1">
    <citation type="journal article" date="2022" name="Int. J. Syst. Evol. Microbiol.">
        <title>Pseudomonas aegrilactucae sp. nov. and Pseudomonas morbosilactucae sp. nov., pathogens causing bacterial rot of lettuce in Japan.</title>
        <authorList>
            <person name="Sawada H."/>
            <person name="Fujikawa T."/>
            <person name="Satou M."/>
        </authorList>
    </citation>
    <scope>NUCLEOTIDE SEQUENCE</scope>
    <source>
        <strain evidence="7">0166_1</strain>
    </source>
</reference>
<keyword evidence="2 4" id="KW-0238">DNA-binding</keyword>
<name>A0A9E7C1I4_9ACTN</name>
<dbReference type="PANTHER" id="PTHR30055:SF151">
    <property type="entry name" value="TRANSCRIPTIONAL REGULATORY PROTEIN"/>
    <property type="match status" value="1"/>
</dbReference>
<sequence length="190" mass="19699">MSNQARQRTDPLTVDAIVETTCELIADAGLPALSMRRLGAALGVDPMAVYHHVASKRELLSLVMARTVGAMTLPAADDPWDVRVRGWAKAYWDVVVVNRDLVAAGLADPVVAAGAMPLVAPLTDAVADSGIDVDLVEPNVWLVVDFVHGAALGAAAPLRHAGDELGPLIRAFDAGLDTIVAGIASHAAAS</sequence>